<protein>
    <recommendedName>
        <fullName evidence="1">YdhG-like domain-containing protein</fullName>
    </recommendedName>
</protein>
<comment type="caution">
    <text evidence="2">The sequence shown here is derived from an EMBL/GenBank/DDBJ whole genome shotgun (WGS) entry which is preliminary data.</text>
</comment>
<evidence type="ECO:0000259" key="1">
    <source>
        <dbReference type="Pfam" id="PF08818"/>
    </source>
</evidence>
<dbReference type="AlphaFoldDB" id="A0A4V5UU56"/>
<keyword evidence="3" id="KW-1185">Reference proteome</keyword>
<organism evidence="2 3">
    <name type="scientific">Ilyomonas limi</name>
    <dbReference type="NCBI Taxonomy" id="2575867"/>
    <lineage>
        <taxon>Bacteria</taxon>
        <taxon>Pseudomonadati</taxon>
        <taxon>Bacteroidota</taxon>
        <taxon>Chitinophagia</taxon>
        <taxon>Chitinophagales</taxon>
        <taxon>Chitinophagaceae</taxon>
        <taxon>Ilyomonas</taxon>
    </lineage>
</organism>
<dbReference type="Pfam" id="PF08818">
    <property type="entry name" value="DUF1801"/>
    <property type="match status" value="1"/>
</dbReference>
<feature type="domain" description="YdhG-like" evidence="1">
    <location>
        <begin position="21"/>
        <end position="114"/>
    </location>
</feature>
<gene>
    <name evidence="2" type="ORF">FC093_13565</name>
</gene>
<dbReference type="EMBL" id="SZQL01000010">
    <property type="protein sequence ID" value="TKK67773.1"/>
    <property type="molecule type" value="Genomic_DNA"/>
</dbReference>
<proteinExistence type="predicted"/>
<reference evidence="2 3" key="1">
    <citation type="submission" date="2019-05" db="EMBL/GenBank/DDBJ databases">
        <title>Panacibacter sp. strain 17mud1-8 Genome sequencing and assembly.</title>
        <authorList>
            <person name="Chhetri G."/>
        </authorList>
    </citation>
    <scope>NUCLEOTIDE SEQUENCE [LARGE SCALE GENOMIC DNA]</scope>
    <source>
        <strain evidence="2 3">17mud1-8</strain>
    </source>
</reference>
<dbReference type="SUPFAM" id="SSF159888">
    <property type="entry name" value="YdhG-like"/>
    <property type="match status" value="1"/>
</dbReference>
<evidence type="ECO:0000313" key="3">
    <source>
        <dbReference type="Proteomes" id="UP000305848"/>
    </source>
</evidence>
<dbReference type="InterPro" id="IPR014922">
    <property type="entry name" value="YdhG-like"/>
</dbReference>
<name>A0A4V5UU56_9BACT</name>
<dbReference type="Gene3D" id="3.90.1150.200">
    <property type="match status" value="1"/>
</dbReference>
<sequence>MQPETDTRIDAYINKSAPFAQPILQHIRALVHQACPDATETIKWGMPFFEYKGIVCNMAAFKNHCSLGFFKAGQMQSAAELQANNEEGMGHLGRITSLEDLPADEVLISYIKEAAALNEAGVKKATPKKTTEKKELIIPDEITKALKTNEAAKTTFTNFPYSHKKEYVEWITEAKTETTRNKRLETMLEWLQEGKSRNWKYERK</sequence>
<accession>A0A4V5UU56</accession>
<dbReference type="RefSeq" id="WP_137262338.1">
    <property type="nucleotide sequence ID" value="NZ_SZQL01000010.1"/>
</dbReference>
<dbReference type="Pfam" id="PF13376">
    <property type="entry name" value="OmdA"/>
    <property type="match status" value="1"/>
</dbReference>
<evidence type="ECO:0000313" key="2">
    <source>
        <dbReference type="EMBL" id="TKK67773.1"/>
    </source>
</evidence>
<dbReference type="Proteomes" id="UP000305848">
    <property type="component" value="Unassembled WGS sequence"/>
</dbReference>
<dbReference type="OrthoDB" id="9800461at2"/>